<evidence type="ECO:0000313" key="3">
    <source>
        <dbReference type="WBParaSite" id="ASIM_0001279501-mRNA-1"/>
    </source>
</evidence>
<reference evidence="3" key="1">
    <citation type="submission" date="2017-02" db="UniProtKB">
        <authorList>
            <consortium name="WormBaseParasite"/>
        </authorList>
    </citation>
    <scope>IDENTIFICATION</scope>
</reference>
<organism evidence="3">
    <name type="scientific">Anisakis simplex</name>
    <name type="common">Herring worm</name>
    <dbReference type="NCBI Taxonomy" id="6269"/>
    <lineage>
        <taxon>Eukaryota</taxon>
        <taxon>Metazoa</taxon>
        <taxon>Ecdysozoa</taxon>
        <taxon>Nematoda</taxon>
        <taxon>Chromadorea</taxon>
        <taxon>Rhabditida</taxon>
        <taxon>Spirurina</taxon>
        <taxon>Ascaridomorpha</taxon>
        <taxon>Ascaridoidea</taxon>
        <taxon>Anisakidae</taxon>
        <taxon>Anisakis</taxon>
        <taxon>Anisakis simplex complex</taxon>
    </lineage>
</organism>
<evidence type="ECO:0000313" key="2">
    <source>
        <dbReference type="Proteomes" id="UP000267096"/>
    </source>
</evidence>
<name>A0A0M3JWV7_ANISI</name>
<dbReference type="WBParaSite" id="ASIM_0001279501-mRNA-1">
    <property type="protein sequence ID" value="ASIM_0001279501-mRNA-1"/>
    <property type="gene ID" value="ASIM_0001279501"/>
</dbReference>
<dbReference type="Proteomes" id="UP000267096">
    <property type="component" value="Unassembled WGS sequence"/>
</dbReference>
<gene>
    <name evidence="1" type="ORF">ASIM_LOCUS12261</name>
</gene>
<reference evidence="1 2" key="2">
    <citation type="submission" date="2018-11" db="EMBL/GenBank/DDBJ databases">
        <authorList>
            <consortium name="Pathogen Informatics"/>
        </authorList>
    </citation>
    <scope>NUCLEOTIDE SEQUENCE [LARGE SCALE GENOMIC DNA]</scope>
</reference>
<keyword evidence="2" id="KW-1185">Reference proteome</keyword>
<evidence type="ECO:0000313" key="1">
    <source>
        <dbReference type="EMBL" id="VDK46963.1"/>
    </source>
</evidence>
<sequence length="195" mass="21865">MKELMEKIKTDVAVREEQVRAKRALLDAAFKELASVQPHPLNNDFVANVLGVRVKEMNVAEEVKLTCESERLVVSACQSGVLLDGCLELVVECKLIDDPPTYTNAERLYQCLCVTCFSEHIEMTPNEIIAMLNRLSAFTNVDFGDWSLITGNLNTQWQGVTIFCSSNTISSIPSGCHIFVRRACDLMRVKRSLYS</sequence>
<dbReference type="AlphaFoldDB" id="A0A0M3JWV7"/>
<dbReference type="EMBL" id="UYRR01031160">
    <property type="protein sequence ID" value="VDK46963.1"/>
    <property type="molecule type" value="Genomic_DNA"/>
</dbReference>
<dbReference type="OrthoDB" id="10666287at2759"/>
<proteinExistence type="predicted"/>
<protein>
    <submittedName>
        <fullName evidence="3">MATH domain-containing protein</fullName>
    </submittedName>
</protein>
<accession>A0A0M3JWV7</accession>